<dbReference type="HOGENOM" id="CLU_2653345_0_0_9"/>
<dbReference type="AlphaFoldDB" id="G2MRZ8"/>
<sequence length="76" mass="9435">MRKVNFYEYINKTKSEKELIYKNIPNEKTIRKRLRDSSEEEILLKLDKMRFERLIKEGVIEIIGPRRYKINVERYK</sequence>
<evidence type="ECO:0000313" key="2">
    <source>
        <dbReference type="Proteomes" id="UP000008276"/>
    </source>
</evidence>
<dbReference type="RefSeq" id="WP_014062119.1">
    <property type="nucleotide sequence ID" value="NC_015958.1"/>
</dbReference>
<gene>
    <name evidence="1" type="ORF">Thewi_0242</name>
</gene>
<proteinExistence type="predicted"/>
<organism evidence="1 2">
    <name type="scientific">Thermoanaerobacter wiegelii Rt8.B1</name>
    <dbReference type="NCBI Taxonomy" id="697303"/>
    <lineage>
        <taxon>Bacteria</taxon>
        <taxon>Bacillati</taxon>
        <taxon>Bacillota</taxon>
        <taxon>Clostridia</taxon>
        <taxon>Thermoanaerobacterales</taxon>
        <taxon>Thermoanaerobacteraceae</taxon>
        <taxon>Thermoanaerobacter</taxon>
    </lineage>
</organism>
<dbReference type="EMBL" id="CP002991">
    <property type="protein sequence ID" value="AEM77744.1"/>
    <property type="molecule type" value="Genomic_DNA"/>
</dbReference>
<reference evidence="1 2" key="1">
    <citation type="submission" date="2011-08" db="EMBL/GenBank/DDBJ databases">
        <title>Complete sequence of Thermoanaerobacter wiegelii Rt8.B1.</title>
        <authorList>
            <consortium name="US DOE Joint Genome Institute"/>
            <person name="Lucas S."/>
            <person name="Han J."/>
            <person name="Lapidus A."/>
            <person name="Cheng J.-F."/>
            <person name="Goodwin L."/>
            <person name="Pitluck S."/>
            <person name="Peters L."/>
            <person name="Mikhailova N."/>
            <person name="Zeytun A."/>
            <person name="Daligault H."/>
            <person name="Detter J.C."/>
            <person name="Han C."/>
            <person name="Tapia R."/>
            <person name="Land M."/>
            <person name="Hauser L."/>
            <person name="Kyrpides N."/>
            <person name="Ivanova N."/>
            <person name="Pagani I."/>
            <person name="Hemme C."/>
            <person name="Woyke T."/>
        </authorList>
    </citation>
    <scope>NUCLEOTIDE SEQUENCE [LARGE SCALE GENOMIC DNA]</scope>
    <source>
        <strain evidence="1 2">Rt8.B1</strain>
    </source>
</reference>
<evidence type="ECO:0000313" key="1">
    <source>
        <dbReference type="EMBL" id="AEM77744.1"/>
    </source>
</evidence>
<protein>
    <submittedName>
        <fullName evidence="1">Uncharacterized protein</fullName>
    </submittedName>
</protein>
<dbReference type="Proteomes" id="UP000008276">
    <property type="component" value="Chromosome"/>
</dbReference>
<name>G2MRZ8_9THEO</name>
<dbReference type="STRING" id="697303.Thewi_0242"/>
<dbReference type="KEGG" id="twi:Thewi_0242"/>
<accession>G2MRZ8</accession>
<keyword evidence="2" id="KW-1185">Reference proteome</keyword>